<proteinExistence type="predicted"/>
<reference evidence="2" key="1">
    <citation type="submission" date="2010-12" db="EMBL/GenBank/DDBJ databases">
        <title>Complete sequence of Variovorax paradoxus EPS.</title>
        <authorList>
            <consortium name="US DOE Joint Genome Institute"/>
            <person name="Lucas S."/>
            <person name="Copeland A."/>
            <person name="Lapidus A."/>
            <person name="Cheng J.-F."/>
            <person name="Goodwin L."/>
            <person name="Pitluck S."/>
            <person name="Teshima H."/>
            <person name="Detter J.C."/>
            <person name="Han C."/>
            <person name="Tapia R."/>
            <person name="Land M."/>
            <person name="Hauser L."/>
            <person name="Kyrpides N."/>
            <person name="Ivanova N."/>
            <person name="Ovchinnikova G."/>
            <person name="Orwin P."/>
            <person name="Han J.-I.G."/>
            <person name="Woyke T."/>
        </authorList>
    </citation>
    <scope>NUCLEOTIDE SEQUENCE [LARGE SCALE GENOMIC DNA]</scope>
    <source>
        <strain evidence="2">EPS</strain>
    </source>
</reference>
<organism evidence="1 2">
    <name type="scientific">Variovorax paradoxus (strain EPS)</name>
    <dbReference type="NCBI Taxonomy" id="595537"/>
    <lineage>
        <taxon>Bacteria</taxon>
        <taxon>Pseudomonadati</taxon>
        <taxon>Pseudomonadota</taxon>
        <taxon>Betaproteobacteria</taxon>
        <taxon>Burkholderiales</taxon>
        <taxon>Comamonadaceae</taxon>
        <taxon>Variovorax</taxon>
    </lineage>
</organism>
<evidence type="ECO:0000313" key="1">
    <source>
        <dbReference type="EMBL" id="ADU39679.1"/>
    </source>
</evidence>
<dbReference type="KEGG" id="vpe:Varpa_5524"/>
<dbReference type="STRING" id="595537.Varpa_5524"/>
<dbReference type="Proteomes" id="UP000008917">
    <property type="component" value="Chromosome"/>
</dbReference>
<sequence>MKFWKFWQRAGVGEIKTYRWDDAYARSYQLTELTGEAARSTYLLALLWGDPSQPRQCKEIVTIGYKGWWEDELLWRLYEHIRRYMEEGGPPIQPGESLRRSGTGKLPQFPPEVIAAAGGPALSEEEVRRLASIRE</sequence>
<protein>
    <submittedName>
        <fullName evidence="1">Conserved hypothethical protein</fullName>
    </submittedName>
</protein>
<dbReference type="eggNOG" id="ENOG5032THJ">
    <property type="taxonomic scope" value="Bacteria"/>
</dbReference>
<gene>
    <name evidence="1" type="ordered locus">Varpa_5524</name>
</gene>
<reference evidence="1 2" key="2">
    <citation type="journal article" date="2013" name="Genome Announc.">
        <title>Genome of the Root-Associated Plant Growth-Promoting Bacterium Variovorax paradoxus Strain EPS.</title>
        <authorList>
            <person name="Han J.I."/>
            <person name="Spain J.C."/>
            <person name="Leadbetter J.R."/>
            <person name="Ovchinnikova G."/>
            <person name="Goodwin L.A."/>
            <person name="Han C.S."/>
            <person name="Woyke T."/>
            <person name="Davenport K.W."/>
            <person name="Orwin P.M."/>
        </authorList>
    </citation>
    <scope>NUCLEOTIDE SEQUENCE [LARGE SCALE GENOMIC DNA]</scope>
    <source>
        <strain evidence="1 2">EPS</strain>
    </source>
</reference>
<accession>E6VAD5</accession>
<evidence type="ECO:0000313" key="2">
    <source>
        <dbReference type="Proteomes" id="UP000008917"/>
    </source>
</evidence>
<dbReference type="EMBL" id="CP002417">
    <property type="protein sequence ID" value="ADU39679.1"/>
    <property type="molecule type" value="Genomic_DNA"/>
</dbReference>
<name>E6VAD5_VARPE</name>
<dbReference type="AlphaFoldDB" id="E6VAD5"/>
<dbReference type="HOGENOM" id="CLU_1990849_0_0_4"/>